<evidence type="ECO:0008006" key="4">
    <source>
        <dbReference type="Google" id="ProtNLM"/>
    </source>
</evidence>
<keyword evidence="3" id="KW-1185">Reference proteome</keyword>
<dbReference type="EMBL" id="JBHSAC010000010">
    <property type="protein sequence ID" value="MFC3931396.1"/>
    <property type="molecule type" value="Genomic_DNA"/>
</dbReference>
<comment type="caution">
    <text evidence="2">The sequence shown here is derived from an EMBL/GenBank/DDBJ whole genome shotgun (WGS) entry which is preliminary data.</text>
</comment>
<reference evidence="3" key="1">
    <citation type="journal article" date="2019" name="Int. J. Syst. Evol. Microbiol.">
        <title>The Global Catalogue of Microorganisms (GCM) 10K type strain sequencing project: providing services to taxonomists for standard genome sequencing and annotation.</title>
        <authorList>
            <consortium name="The Broad Institute Genomics Platform"/>
            <consortium name="The Broad Institute Genome Sequencing Center for Infectious Disease"/>
            <person name="Wu L."/>
            <person name="Ma J."/>
        </authorList>
    </citation>
    <scope>NUCLEOTIDE SEQUENCE [LARGE SCALE GENOMIC DNA]</scope>
    <source>
        <strain evidence="3">CCUG 58728</strain>
    </source>
</reference>
<organism evidence="2 3">
    <name type="scientific">Streptococcus dentapri</name>
    <dbReference type="NCBI Taxonomy" id="573564"/>
    <lineage>
        <taxon>Bacteria</taxon>
        <taxon>Bacillati</taxon>
        <taxon>Bacillota</taxon>
        <taxon>Bacilli</taxon>
        <taxon>Lactobacillales</taxon>
        <taxon>Streptococcaceae</taxon>
        <taxon>Streptococcus</taxon>
    </lineage>
</organism>
<proteinExistence type="predicted"/>
<gene>
    <name evidence="2" type="ORF">ACFOSE_01085</name>
</gene>
<keyword evidence="1" id="KW-0732">Signal</keyword>
<feature type="signal peptide" evidence="1">
    <location>
        <begin position="1"/>
        <end position="20"/>
    </location>
</feature>
<evidence type="ECO:0000313" key="3">
    <source>
        <dbReference type="Proteomes" id="UP001595901"/>
    </source>
</evidence>
<sequence>MKKKVFVVLTFLAVSLLFLTACGIKKEDLQGKWKAQDAQGNDVTIDFKKDKIKLDGDSISYKVNGKGNENGNRYITFTSGGEYFTAFFPEKDNKTALLLKTDGEDDLKGEVYFAMSKSEQPDYDKYVKKYMNDVHYK</sequence>
<dbReference type="Proteomes" id="UP001595901">
    <property type="component" value="Unassembled WGS sequence"/>
</dbReference>
<accession>A0ABV8CYX9</accession>
<evidence type="ECO:0000313" key="2">
    <source>
        <dbReference type="EMBL" id="MFC3931396.1"/>
    </source>
</evidence>
<protein>
    <recommendedName>
        <fullName evidence="4">Lipoprotein</fullName>
    </recommendedName>
</protein>
<evidence type="ECO:0000256" key="1">
    <source>
        <dbReference type="SAM" id="SignalP"/>
    </source>
</evidence>
<name>A0ABV8CYX9_9STRE</name>
<dbReference type="RefSeq" id="WP_380429364.1">
    <property type="nucleotide sequence ID" value="NZ_JBHSAC010000010.1"/>
</dbReference>
<dbReference type="PROSITE" id="PS51257">
    <property type="entry name" value="PROKAR_LIPOPROTEIN"/>
    <property type="match status" value="1"/>
</dbReference>
<feature type="chain" id="PRO_5045534449" description="Lipoprotein" evidence="1">
    <location>
        <begin position="21"/>
        <end position="137"/>
    </location>
</feature>